<sequence>MIVHSIKAAGNVPVSGCFLQIVFRLRLKAGFPDSITADRI</sequence>
<evidence type="ECO:0000313" key="2">
    <source>
        <dbReference type="Proteomes" id="UP000003803"/>
    </source>
</evidence>
<gene>
    <name evidence="1" type="ORF">ANACOL_02727</name>
</gene>
<name>B0PDU2_9FIRM</name>
<accession>B0PDU2</accession>
<protein>
    <submittedName>
        <fullName evidence="1">Uncharacterized protein</fullName>
    </submittedName>
</protein>
<reference evidence="1" key="1">
    <citation type="submission" date="2007-11" db="EMBL/GenBank/DDBJ databases">
        <authorList>
            <person name="Fulton L."/>
            <person name="Clifton S."/>
            <person name="Fulton B."/>
            <person name="Xu J."/>
            <person name="Minx P."/>
            <person name="Pepin K.H."/>
            <person name="Johnson M."/>
            <person name="Thiruvilangam P."/>
            <person name="Bhonagiri V."/>
            <person name="Nash W.E."/>
            <person name="Mardis E.R."/>
            <person name="Wilson R.K."/>
        </authorList>
    </citation>
    <scope>NUCLEOTIDE SEQUENCE [LARGE SCALE GENOMIC DNA]</scope>
    <source>
        <strain evidence="1">DSM 17241</strain>
    </source>
</reference>
<keyword evidence="2" id="KW-1185">Reference proteome</keyword>
<reference evidence="1" key="2">
    <citation type="submission" date="2013-09" db="EMBL/GenBank/DDBJ databases">
        <title>Draft genome sequence of Anaerotruncus colihominis(DSM 17241).</title>
        <authorList>
            <person name="Sudarsanam P."/>
            <person name="Ley R."/>
            <person name="Guruge J."/>
            <person name="Turnbaugh P.J."/>
            <person name="Mahowald M."/>
            <person name="Liep D."/>
            <person name="Gordon J."/>
        </authorList>
    </citation>
    <scope>NUCLEOTIDE SEQUENCE</scope>
    <source>
        <strain evidence="1">DSM 17241</strain>
    </source>
</reference>
<proteinExistence type="predicted"/>
<dbReference type="EMBL" id="ABGD02000024">
    <property type="protein sequence ID" value="EDS10131.1"/>
    <property type="molecule type" value="Genomic_DNA"/>
</dbReference>
<dbReference type="AlphaFoldDB" id="B0PDU2"/>
<evidence type="ECO:0000313" key="1">
    <source>
        <dbReference type="EMBL" id="EDS10131.1"/>
    </source>
</evidence>
<dbReference type="Proteomes" id="UP000003803">
    <property type="component" value="Unassembled WGS sequence"/>
</dbReference>
<dbReference type="HOGENOM" id="CLU_3283916_0_0_9"/>
<organism evidence="1 2">
    <name type="scientific">Anaerotruncus colihominis DSM 17241</name>
    <dbReference type="NCBI Taxonomy" id="445972"/>
    <lineage>
        <taxon>Bacteria</taxon>
        <taxon>Bacillati</taxon>
        <taxon>Bacillota</taxon>
        <taxon>Clostridia</taxon>
        <taxon>Eubacteriales</taxon>
        <taxon>Oscillospiraceae</taxon>
        <taxon>Anaerotruncus</taxon>
    </lineage>
</organism>
<comment type="caution">
    <text evidence="1">The sequence shown here is derived from an EMBL/GenBank/DDBJ whole genome shotgun (WGS) entry which is preliminary data.</text>
</comment>